<organism evidence="5 6">
    <name type="scientific">Rhodothalassium salexigens DSM 2132</name>
    <dbReference type="NCBI Taxonomy" id="1188247"/>
    <lineage>
        <taxon>Bacteria</taxon>
        <taxon>Pseudomonadati</taxon>
        <taxon>Pseudomonadota</taxon>
        <taxon>Alphaproteobacteria</taxon>
        <taxon>Rhodothalassiales</taxon>
        <taxon>Rhodothalassiaceae</taxon>
        <taxon>Rhodothalassium</taxon>
    </lineage>
</organism>
<evidence type="ECO:0000256" key="1">
    <source>
        <dbReference type="ARBA" id="ARBA00009405"/>
    </source>
</evidence>
<name>A0A4R2PHQ0_RHOSA</name>
<dbReference type="Proteomes" id="UP000295399">
    <property type="component" value="Unassembled WGS sequence"/>
</dbReference>
<evidence type="ECO:0000259" key="4">
    <source>
        <dbReference type="PROSITE" id="PS50991"/>
    </source>
</evidence>
<dbReference type="NCBIfam" id="NF004283">
    <property type="entry name" value="PRK05692.1"/>
    <property type="match status" value="1"/>
</dbReference>
<dbReference type="InterPro" id="IPR013785">
    <property type="entry name" value="Aldolase_TIM"/>
</dbReference>
<keyword evidence="6" id="KW-1185">Reference proteome</keyword>
<dbReference type="InterPro" id="IPR043594">
    <property type="entry name" value="HMGL"/>
</dbReference>
<accession>A0A4R2PHQ0</accession>
<dbReference type="GO" id="GO:0004419">
    <property type="term" value="F:hydroxymethylglutaryl-CoA lyase activity"/>
    <property type="evidence" value="ECO:0007669"/>
    <property type="project" value="TreeGrafter"/>
</dbReference>
<dbReference type="PANTHER" id="PTHR42738:SF7">
    <property type="entry name" value="HYDROXYMETHYLGLUTARYL-COA LYASE"/>
    <property type="match status" value="1"/>
</dbReference>
<dbReference type="EMBL" id="SLXO01000007">
    <property type="protein sequence ID" value="TCP33475.1"/>
    <property type="molecule type" value="Genomic_DNA"/>
</dbReference>
<keyword evidence="2" id="KW-0479">Metal-binding</keyword>
<dbReference type="InParanoid" id="A0A4R2PHQ0"/>
<dbReference type="SUPFAM" id="SSF51569">
    <property type="entry name" value="Aldolase"/>
    <property type="match status" value="1"/>
</dbReference>
<dbReference type="RefSeq" id="WP_132708755.1">
    <property type="nucleotide sequence ID" value="NZ_JACIGF010000007.1"/>
</dbReference>
<comment type="caution">
    <text evidence="5">The sequence shown here is derived from an EMBL/GenBank/DDBJ whole genome shotgun (WGS) entry which is preliminary data.</text>
</comment>
<sequence length="319" mass="32992">MTAAPCPARPEPTAAAPRAVEIVEVGARDGLQNEATPIDTAHKLALIARLMAAGARRLEVASFVHPRLVPQMADAEAVVAGLPADASATYVGLVLNKRGLLRALETRAGGRRGVDEIGCVAVASDGFGNANQGMGWQASVETVKDLHRLAHAEGLAAQVTVSVCWGDPFDGPVAPDRVVEICRRLAEAGPREIALADTIGVAVPARVTELFHRVAEAVPDIPLRGHFHDTRNTGIANAWAAYEAGASVLDASLGGLGGCPFAPRATGNIATEDLVYLLDRSGVGHGLDLAALIDTAGWMAEVMAKPLPGRVARAGGFPA</sequence>
<dbReference type="GO" id="GO:0046872">
    <property type="term" value="F:metal ion binding"/>
    <property type="evidence" value="ECO:0007669"/>
    <property type="project" value="UniProtKB-KW"/>
</dbReference>
<gene>
    <name evidence="5" type="ORF">EV659_10785</name>
</gene>
<keyword evidence="3 5" id="KW-0456">Lyase</keyword>
<dbReference type="InterPro" id="IPR000891">
    <property type="entry name" value="PYR_CT"/>
</dbReference>
<dbReference type="GO" id="GO:0006552">
    <property type="term" value="P:L-leucine catabolic process"/>
    <property type="evidence" value="ECO:0007669"/>
    <property type="project" value="TreeGrafter"/>
</dbReference>
<evidence type="ECO:0000256" key="2">
    <source>
        <dbReference type="ARBA" id="ARBA00022723"/>
    </source>
</evidence>
<dbReference type="Pfam" id="PF00682">
    <property type="entry name" value="HMGL-like"/>
    <property type="match status" value="1"/>
</dbReference>
<dbReference type="PANTHER" id="PTHR42738">
    <property type="entry name" value="HYDROXYMETHYLGLUTARYL-COA LYASE"/>
    <property type="match status" value="1"/>
</dbReference>
<evidence type="ECO:0000313" key="5">
    <source>
        <dbReference type="EMBL" id="TCP33475.1"/>
    </source>
</evidence>
<evidence type="ECO:0000256" key="3">
    <source>
        <dbReference type="ARBA" id="ARBA00023239"/>
    </source>
</evidence>
<dbReference type="CDD" id="cd07938">
    <property type="entry name" value="DRE_TIM_HMGL"/>
    <property type="match status" value="1"/>
</dbReference>
<dbReference type="PROSITE" id="PS50991">
    <property type="entry name" value="PYR_CT"/>
    <property type="match status" value="1"/>
</dbReference>
<dbReference type="Gene3D" id="3.20.20.70">
    <property type="entry name" value="Aldolase class I"/>
    <property type="match status" value="1"/>
</dbReference>
<dbReference type="GO" id="GO:0046951">
    <property type="term" value="P:ketone body biosynthetic process"/>
    <property type="evidence" value="ECO:0007669"/>
    <property type="project" value="TreeGrafter"/>
</dbReference>
<feature type="domain" description="Pyruvate carboxyltransferase" evidence="4">
    <location>
        <begin position="20"/>
        <end position="293"/>
    </location>
</feature>
<evidence type="ECO:0000313" key="6">
    <source>
        <dbReference type="Proteomes" id="UP000295399"/>
    </source>
</evidence>
<dbReference type="OrthoDB" id="9784013at2"/>
<reference evidence="5 6" key="1">
    <citation type="submission" date="2019-03" db="EMBL/GenBank/DDBJ databases">
        <title>Genomic Encyclopedia of Type Strains, Phase IV (KMG-IV): sequencing the most valuable type-strain genomes for metagenomic binning, comparative biology and taxonomic classification.</title>
        <authorList>
            <person name="Goeker M."/>
        </authorList>
    </citation>
    <scope>NUCLEOTIDE SEQUENCE [LARGE SCALE GENOMIC DNA]</scope>
    <source>
        <strain evidence="5 6">DSM 2132</strain>
    </source>
</reference>
<protein>
    <submittedName>
        <fullName evidence="5">Hydroxymethylglutaryl-CoA lyase</fullName>
    </submittedName>
</protein>
<dbReference type="AlphaFoldDB" id="A0A4R2PHQ0"/>
<comment type="similarity">
    <text evidence="1">Belongs to the HMG-CoA lyase family.</text>
</comment>
<proteinExistence type="inferred from homology"/>